<dbReference type="InterPro" id="IPR040754">
    <property type="entry name" value="PreAtp-grasp"/>
</dbReference>
<dbReference type="Proteomes" id="UP000032234">
    <property type="component" value="Chromosome"/>
</dbReference>
<keyword evidence="4" id="KW-1185">Reference proteome</keyword>
<evidence type="ECO:0000259" key="2">
    <source>
        <dbReference type="PROSITE" id="PS50975"/>
    </source>
</evidence>
<dbReference type="KEGG" id="scw:TU94_32270"/>
<sequence>MVRVLVGNDWSEELEEPAGSGWAVQRLVWFARDGDLLVLPVHPEDEFLDYVTSMTGVRRASLRVIVPPPGRLGTGALTADRLADARFLDELRAAVDGRPVDEVFALWPDAVVAELAGALGCTAALEGHGFLSQGGGLLASSKAVFRALAAGVGAPIPDGAVCSDAVRAELHIDRVLGDGGSVILKQDYGSGSDGNEIVSRTPDVPLRGARRLRVVADRAALREYLAERWDWLSVGGRDRVIVERYHPGSRAYFAEFWISDGGVRLGGHGEMRYRPLPEAQVMPATGLDERQLDTLVEGGRRISEGLGALGYRGILSADAVVTPAGEVLFTEYNGRATGSTHIYEIVGKRVVGAGFGTDRVLLERVWPQGWTVPSFADALRRLRESGDVYDPATRRGVVILAAYHPGRKGVMLCFVDENLEAATRREQLVGRLFT</sequence>
<evidence type="ECO:0000313" key="4">
    <source>
        <dbReference type="Proteomes" id="UP000032234"/>
    </source>
</evidence>
<evidence type="ECO:0000313" key="3">
    <source>
        <dbReference type="EMBL" id="AJP05392.1"/>
    </source>
</evidence>
<dbReference type="InterPro" id="IPR041356">
    <property type="entry name" value="PGM1_C"/>
</dbReference>
<accession>A0A0C5FZ83</accession>
<keyword evidence="1" id="KW-0547">Nucleotide-binding</keyword>
<dbReference type="Pfam" id="PF18604">
    <property type="entry name" value="PreAtp-grasp"/>
    <property type="match status" value="1"/>
</dbReference>
<dbReference type="PROSITE" id="PS50975">
    <property type="entry name" value="ATP_GRASP"/>
    <property type="match status" value="1"/>
</dbReference>
<protein>
    <recommendedName>
        <fullName evidence="2">ATP-grasp domain-containing protein</fullName>
    </recommendedName>
</protein>
<dbReference type="AlphaFoldDB" id="A0A0C5FZ83"/>
<dbReference type="HOGENOM" id="CLU_048272_0_0_11"/>
<dbReference type="PATRIC" id="fig|477245.3.peg.6877"/>
<evidence type="ECO:0000256" key="1">
    <source>
        <dbReference type="PROSITE-ProRule" id="PRU00409"/>
    </source>
</evidence>
<dbReference type="InterPro" id="IPR011761">
    <property type="entry name" value="ATP-grasp"/>
</dbReference>
<dbReference type="STRING" id="477245.TU94_32270"/>
<feature type="domain" description="ATP-grasp" evidence="2">
    <location>
        <begin position="146"/>
        <end position="366"/>
    </location>
</feature>
<dbReference type="GO" id="GO:0046872">
    <property type="term" value="F:metal ion binding"/>
    <property type="evidence" value="ECO:0007669"/>
    <property type="project" value="InterPro"/>
</dbReference>
<dbReference type="OrthoDB" id="581833at2"/>
<gene>
    <name evidence="3" type="ORF">TU94_32270</name>
</gene>
<dbReference type="EMBL" id="CP010849">
    <property type="protein sequence ID" value="AJP05392.1"/>
    <property type="molecule type" value="Genomic_DNA"/>
</dbReference>
<dbReference type="GO" id="GO:0005524">
    <property type="term" value="F:ATP binding"/>
    <property type="evidence" value="ECO:0007669"/>
    <property type="project" value="UniProtKB-UniRule"/>
</dbReference>
<dbReference type="RefSeq" id="WP_044387106.1">
    <property type="nucleotide sequence ID" value="NZ_CP010849.1"/>
</dbReference>
<keyword evidence="1" id="KW-0067">ATP-binding</keyword>
<reference evidence="3 4" key="1">
    <citation type="submission" date="2015-02" db="EMBL/GenBank/DDBJ databases">
        <title>Genome sequence of thermotolerant Streptomyces cyaneogriseus subsp. Noncyanogenus NMWT1, the producer of nematocidal antibiotics nemadectin.</title>
        <authorList>
            <person name="Wang H."/>
            <person name="Li C."/>
            <person name="Xiang W."/>
            <person name="Wang X."/>
        </authorList>
    </citation>
    <scope>NUCLEOTIDE SEQUENCE [LARGE SCALE GENOMIC DNA]</scope>
    <source>
        <strain evidence="3 4">NMWT 1</strain>
    </source>
</reference>
<name>A0A0C5FZ83_9ACTN</name>
<organism evidence="3 4">
    <name type="scientific">Streptomyces cyaneogriseus subsp. noncyanogenus</name>
    <dbReference type="NCBI Taxonomy" id="477245"/>
    <lineage>
        <taxon>Bacteria</taxon>
        <taxon>Bacillati</taxon>
        <taxon>Actinomycetota</taxon>
        <taxon>Actinomycetes</taxon>
        <taxon>Kitasatosporales</taxon>
        <taxon>Streptomycetaceae</taxon>
        <taxon>Streptomyces</taxon>
    </lineage>
</organism>
<proteinExistence type="predicted"/>
<dbReference type="Gene3D" id="3.30.470.20">
    <property type="entry name" value="ATP-grasp fold, B domain"/>
    <property type="match status" value="1"/>
</dbReference>
<dbReference type="SUPFAM" id="SSF56059">
    <property type="entry name" value="Glutathione synthetase ATP-binding domain-like"/>
    <property type="match status" value="1"/>
</dbReference>
<dbReference type="Pfam" id="PF18105">
    <property type="entry name" value="PGM1_C"/>
    <property type="match status" value="1"/>
</dbReference>